<organism evidence="1 2">
    <name type="scientific">Flavobacterium endoglycinae</name>
    <dbReference type="NCBI Taxonomy" id="2816357"/>
    <lineage>
        <taxon>Bacteria</taxon>
        <taxon>Pseudomonadati</taxon>
        <taxon>Bacteroidota</taxon>
        <taxon>Flavobacteriia</taxon>
        <taxon>Flavobacteriales</taxon>
        <taxon>Flavobacteriaceae</taxon>
        <taxon>Flavobacterium</taxon>
    </lineage>
</organism>
<reference evidence="1 2" key="1">
    <citation type="submission" date="2021-03" db="EMBL/GenBank/DDBJ databases">
        <title>Flavobacterium kribbensis sp. nov, an endophytic bacteria, isolated from soybean.</title>
        <authorList>
            <person name="Lee J."/>
            <person name="Seo J."/>
        </authorList>
    </citation>
    <scope>NUCLEOTIDE SEQUENCE [LARGE SCALE GENOMIC DNA]</scope>
    <source>
        <strain evidence="1 2">BB8</strain>
    </source>
</reference>
<proteinExistence type="predicted"/>
<sequence>MFKKRPNEREVDKFIETLFQERDNFLREKYANLDPNLNYETQLNDLKWLLNVEAISRKEYDQYYLDLKQLYAPKRGAIGFDR</sequence>
<name>A0ABX7QJ43_9FLAO</name>
<keyword evidence="2" id="KW-1185">Reference proteome</keyword>
<dbReference type="Proteomes" id="UP000663440">
    <property type="component" value="Chromosome"/>
</dbReference>
<evidence type="ECO:0000313" key="2">
    <source>
        <dbReference type="Proteomes" id="UP000663440"/>
    </source>
</evidence>
<accession>A0ABX7QJ43</accession>
<gene>
    <name evidence="1" type="ORF">J0383_06205</name>
</gene>
<protein>
    <submittedName>
        <fullName evidence="1">Uncharacterized protein</fullName>
    </submittedName>
</protein>
<evidence type="ECO:0000313" key="1">
    <source>
        <dbReference type="EMBL" id="QSW90401.1"/>
    </source>
</evidence>
<dbReference type="EMBL" id="CP071448">
    <property type="protein sequence ID" value="QSW90401.1"/>
    <property type="molecule type" value="Genomic_DNA"/>
</dbReference>
<dbReference type="RefSeq" id="WP_207297559.1">
    <property type="nucleotide sequence ID" value="NZ_CP071448.1"/>
</dbReference>